<dbReference type="GO" id="GO:0016787">
    <property type="term" value="F:hydrolase activity"/>
    <property type="evidence" value="ECO:0007669"/>
    <property type="project" value="UniProtKB-KW"/>
</dbReference>
<dbReference type="GeneID" id="54363069"/>
<dbReference type="PANTHER" id="PTHR48081">
    <property type="entry name" value="AB HYDROLASE SUPERFAMILY PROTEIN C4A8.06C"/>
    <property type="match status" value="1"/>
</dbReference>
<evidence type="ECO:0000313" key="3">
    <source>
        <dbReference type="Proteomes" id="UP000504637"/>
    </source>
</evidence>
<evidence type="ECO:0000259" key="2">
    <source>
        <dbReference type="Pfam" id="PF07859"/>
    </source>
</evidence>
<dbReference type="Gene3D" id="3.40.50.1820">
    <property type="entry name" value="alpha/beta hydrolase"/>
    <property type="match status" value="1"/>
</dbReference>
<dbReference type="PANTHER" id="PTHR48081:SF25">
    <property type="entry name" value="PUTATIVE (AFU_ORTHOLOGUE AFUA_3G11560)-RELATED"/>
    <property type="match status" value="1"/>
</dbReference>
<reference evidence="4" key="3">
    <citation type="submission" date="2025-08" db="UniProtKB">
        <authorList>
            <consortium name="RefSeq"/>
        </authorList>
    </citation>
    <scope>IDENTIFICATION</scope>
    <source>
        <strain evidence="4">CBS 342.82</strain>
    </source>
</reference>
<reference evidence="4" key="1">
    <citation type="submission" date="2020-01" db="EMBL/GenBank/DDBJ databases">
        <authorList>
            <consortium name="DOE Joint Genome Institute"/>
            <person name="Haridas S."/>
            <person name="Albert R."/>
            <person name="Binder M."/>
            <person name="Bloem J."/>
            <person name="Labutti K."/>
            <person name="Salamov A."/>
            <person name="Andreopoulos B."/>
            <person name="Baker S.E."/>
            <person name="Barry K."/>
            <person name="Bills G."/>
            <person name="Bluhm B.H."/>
            <person name="Cannon C."/>
            <person name="Castanera R."/>
            <person name="Culley D.E."/>
            <person name="Daum C."/>
            <person name="Ezra D."/>
            <person name="Gonzalez J.B."/>
            <person name="Henrissat B."/>
            <person name="Kuo A."/>
            <person name="Liang C."/>
            <person name="Lipzen A."/>
            <person name="Lutzoni F."/>
            <person name="Magnuson J."/>
            <person name="Mondo S."/>
            <person name="Nolan M."/>
            <person name="Ohm R."/>
            <person name="Pangilinan J."/>
            <person name="Park H.-J."/>
            <person name="Ramirez L."/>
            <person name="Alfaro M."/>
            <person name="Sun H."/>
            <person name="Tritt A."/>
            <person name="Yoshinaga Y."/>
            <person name="Zwiers L.-H."/>
            <person name="Turgeon B.G."/>
            <person name="Goodwin S.B."/>
            <person name="Spatafora J.W."/>
            <person name="Crous P.W."/>
            <person name="Grigoriev I.V."/>
        </authorList>
    </citation>
    <scope>NUCLEOTIDE SEQUENCE</scope>
    <source>
        <strain evidence="4">CBS 342.82</strain>
    </source>
</reference>
<protein>
    <recommendedName>
        <fullName evidence="2">Alpha/beta hydrolase fold-3 domain-containing protein</fullName>
    </recommendedName>
</protein>
<gene>
    <name evidence="4" type="ORF">K489DRAFT_382009</name>
</gene>
<proteinExistence type="predicted"/>
<dbReference type="AlphaFoldDB" id="A0A6J3LYY0"/>
<dbReference type="InterPro" id="IPR013094">
    <property type="entry name" value="AB_hydrolase_3"/>
</dbReference>
<evidence type="ECO:0000256" key="1">
    <source>
        <dbReference type="ARBA" id="ARBA00022801"/>
    </source>
</evidence>
<organism evidence="4">
    <name type="scientific">Dissoconium aciculare CBS 342.82</name>
    <dbReference type="NCBI Taxonomy" id="1314786"/>
    <lineage>
        <taxon>Eukaryota</taxon>
        <taxon>Fungi</taxon>
        <taxon>Dikarya</taxon>
        <taxon>Ascomycota</taxon>
        <taxon>Pezizomycotina</taxon>
        <taxon>Dothideomycetes</taxon>
        <taxon>Dothideomycetidae</taxon>
        <taxon>Mycosphaerellales</taxon>
        <taxon>Dissoconiaceae</taxon>
        <taxon>Dissoconium</taxon>
    </lineage>
</organism>
<keyword evidence="3" id="KW-1185">Reference proteome</keyword>
<dbReference type="RefSeq" id="XP_033458002.1">
    <property type="nucleotide sequence ID" value="XM_033605269.1"/>
</dbReference>
<dbReference type="InterPro" id="IPR029058">
    <property type="entry name" value="AB_hydrolase_fold"/>
</dbReference>
<dbReference type="OrthoDB" id="5354320at2759"/>
<reference evidence="4" key="2">
    <citation type="submission" date="2020-04" db="EMBL/GenBank/DDBJ databases">
        <authorList>
            <consortium name="NCBI Genome Project"/>
        </authorList>
    </citation>
    <scope>NUCLEOTIDE SEQUENCE</scope>
    <source>
        <strain evidence="4">CBS 342.82</strain>
    </source>
</reference>
<keyword evidence="1" id="KW-0378">Hydrolase</keyword>
<name>A0A6J3LYY0_9PEZI</name>
<dbReference type="InterPro" id="IPR050300">
    <property type="entry name" value="GDXG_lipolytic_enzyme"/>
</dbReference>
<dbReference type="Pfam" id="PF07859">
    <property type="entry name" value="Abhydrolase_3"/>
    <property type="match status" value="1"/>
</dbReference>
<dbReference type="Proteomes" id="UP000504637">
    <property type="component" value="Unplaced"/>
</dbReference>
<dbReference type="SUPFAM" id="SSF53474">
    <property type="entry name" value="alpha/beta-Hydrolases"/>
    <property type="match status" value="1"/>
</dbReference>
<feature type="domain" description="Alpha/beta hydrolase fold-3" evidence="2">
    <location>
        <begin position="164"/>
        <end position="404"/>
    </location>
</feature>
<sequence>MAMDGAGGMALLKIVAPQIPGLAYAALRHSFGSSPTSAYWDLRTEMTVSFLRRLITSKGGTPPQVGKMQAMSKQDRPVKGKLWVAKSHFPKPAEDDVQQLVLKAVQDMKEGEVSYTIPGSADIPFEWTGYRSDAAEDEPLPKISEEEKYKRLMKEPTRSSATTILYFHGGAYYLCGASTHRGLCAALAKGCKGRVVSVEYRLAPQTAFPGQLLDAFTSYLSLLYPPPGSFHGAVRAEEIVLGGDSAGGNLSMALLQLLLQLHRSASGVPVVKFNGRDVHVPLPAGASANSGWLDITRSFPSISGNAEFDYLPGPNMDDAVSEFPADDIWPTNPPRGDLFCDLSLLDHPLVSPVAAPDWSQSPPLWMCAGREMLYDEVVSVASRAAQQGVKVQFEMYEAMPHCFQLLMPWRANSERCFTDWGEFARRCVEDPQSLKTVGRVVKAKGGPDDSLDVASLSNIDLAEAKRLIKEAKIRRLKGYEKEGKAMPKPSI</sequence>
<accession>A0A6J3LYY0</accession>
<evidence type="ECO:0000313" key="4">
    <source>
        <dbReference type="RefSeq" id="XP_033458002.1"/>
    </source>
</evidence>